<evidence type="ECO:0000256" key="5">
    <source>
        <dbReference type="ARBA" id="ARBA00022840"/>
    </source>
</evidence>
<evidence type="ECO:0000313" key="13">
    <source>
        <dbReference type="EMBL" id="CCH41648.1"/>
    </source>
</evidence>
<dbReference type="CDD" id="cd00814">
    <property type="entry name" value="MetRS_core"/>
    <property type="match status" value="1"/>
</dbReference>
<feature type="domain" description="Methionyl/Leucyl tRNA synthetase" evidence="11">
    <location>
        <begin position="18"/>
        <end position="355"/>
    </location>
</feature>
<keyword evidence="6 10" id="KW-0648">Protein biosynthesis</keyword>
<dbReference type="GO" id="GO:0004825">
    <property type="term" value="F:methionine-tRNA ligase activity"/>
    <property type="evidence" value="ECO:0007669"/>
    <property type="project" value="UniProtKB-EC"/>
</dbReference>
<sequence>MLRKSSVVPRAFKRLQSHLYSMLLSDVRHRWEKLSLKESYFSTGLDEHGLKIQNAAELKGLPPKEFVDQLSVTFKDLTKLAHIDYDRFIRTTDDDHIQAVQHFWNVLNERGYIYEGEHGGWYSVSDETFYPEAQIFEKEGKYFSKETGTEVTYSTEKNYFFKLSNFKDQLIKLLKENPKWIIPEQKHKDVLYELETNGLQDLSISRPSSRLQWGIPVPGDESQTIYVWVDALVNYITCAKYPNLTNIWPGTHLIGKDIIRFHCVYWPSLLLAAGVALPKQFIVHGHWLADGYKMSKSRGNVVDPILMAQYYDTDVLRFFLCENSVLNSDNNFSEDRLFSTREQIVDKFGNLVMRCCGPKFDAERAIRNFEDHDVSILDESFQTAQRELVQDINLLHEKMNSKMIEFNTSSAIQDIWNVLIKANQFFQNTEPWKRTDQEKDIILFTALETARVSAILSLPFMPDLAKKFLNRIGVDKFDFEYAKYGADLTYGKGINRKGDFPIKKIEMRKSD</sequence>
<dbReference type="PANTHER" id="PTHR43326">
    <property type="entry name" value="METHIONYL-TRNA SYNTHETASE"/>
    <property type="match status" value="1"/>
</dbReference>
<evidence type="ECO:0000313" key="14">
    <source>
        <dbReference type="Proteomes" id="UP000009328"/>
    </source>
</evidence>
<dbReference type="InterPro" id="IPR023457">
    <property type="entry name" value="Met-tRNA_synth_2"/>
</dbReference>
<dbReference type="Proteomes" id="UP000009328">
    <property type="component" value="Unassembled WGS sequence"/>
</dbReference>
<proteinExistence type="inferred from homology"/>
<evidence type="ECO:0000256" key="1">
    <source>
        <dbReference type="ARBA" id="ARBA00005594"/>
    </source>
</evidence>
<dbReference type="eggNOG" id="KOG0436">
    <property type="taxonomic scope" value="Eukaryota"/>
</dbReference>
<dbReference type="Pfam" id="PF09334">
    <property type="entry name" value="tRNA-synt_1g"/>
    <property type="match status" value="1"/>
</dbReference>
<evidence type="ECO:0000259" key="11">
    <source>
        <dbReference type="Pfam" id="PF09334"/>
    </source>
</evidence>
<dbReference type="InterPro" id="IPR015413">
    <property type="entry name" value="Methionyl/Leucyl_tRNA_Synth"/>
</dbReference>
<dbReference type="Pfam" id="PF19303">
    <property type="entry name" value="Anticodon_3"/>
    <property type="match status" value="1"/>
</dbReference>
<dbReference type="GO" id="GO:0005739">
    <property type="term" value="C:mitochondrion"/>
    <property type="evidence" value="ECO:0007669"/>
    <property type="project" value="UniProtKB-ARBA"/>
</dbReference>
<dbReference type="Gene3D" id="2.170.220.10">
    <property type="match status" value="1"/>
</dbReference>
<dbReference type="InParanoid" id="K0KKK5"/>
<dbReference type="InterPro" id="IPR009080">
    <property type="entry name" value="tRNAsynth_Ia_anticodon-bd"/>
</dbReference>
<name>K0KKK5_WICCF</name>
<comment type="catalytic activity">
    <reaction evidence="8">
        <text>tRNA(Met) + L-methionine + ATP = L-methionyl-tRNA(Met) + AMP + diphosphate</text>
        <dbReference type="Rhea" id="RHEA:13481"/>
        <dbReference type="Rhea" id="RHEA-COMP:9667"/>
        <dbReference type="Rhea" id="RHEA-COMP:9698"/>
        <dbReference type="ChEBI" id="CHEBI:30616"/>
        <dbReference type="ChEBI" id="CHEBI:33019"/>
        <dbReference type="ChEBI" id="CHEBI:57844"/>
        <dbReference type="ChEBI" id="CHEBI:78442"/>
        <dbReference type="ChEBI" id="CHEBI:78530"/>
        <dbReference type="ChEBI" id="CHEBI:456215"/>
        <dbReference type="EC" id="6.1.1.10"/>
    </reaction>
</comment>
<dbReference type="Gene3D" id="3.40.50.620">
    <property type="entry name" value="HUPs"/>
    <property type="match status" value="1"/>
</dbReference>
<dbReference type="FunCoup" id="K0KKK5">
    <property type="interactions" value="576"/>
</dbReference>
<keyword evidence="4 10" id="KW-0547">Nucleotide-binding</keyword>
<dbReference type="STRING" id="1206466.K0KKK5"/>
<keyword evidence="7 10" id="KW-0030">Aminoacyl-tRNA synthetase</keyword>
<keyword evidence="5 10" id="KW-0067">ATP-binding</keyword>
<dbReference type="PANTHER" id="PTHR43326:SF1">
    <property type="entry name" value="METHIONINE--TRNA LIGASE, MITOCHONDRIAL"/>
    <property type="match status" value="1"/>
</dbReference>
<dbReference type="EMBL" id="CAIF01000027">
    <property type="protein sequence ID" value="CCH41648.1"/>
    <property type="molecule type" value="Genomic_DNA"/>
</dbReference>
<dbReference type="NCBIfam" id="TIGR00398">
    <property type="entry name" value="metG"/>
    <property type="match status" value="1"/>
</dbReference>
<evidence type="ECO:0000256" key="2">
    <source>
        <dbReference type="ARBA" id="ARBA00012838"/>
    </source>
</evidence>
<dbReference type="SUPFAM" id="SSF52374">
    <property type="entry name" value="Nucleotidylyl transferase"/>
    <property type="match status" value="1"/>
</dbReference>
<evidence type="ECO:0000256" key="8">
    <source>
        <dbReference type="ARBA" id="ARBA00047364"/>
    </source>
</evidence>
<dbReference type="GO" id="GO:0006431">
    <property type="term" value="P:methionyl-tRNA aminoacylation"/>
    <property type="evidence" value="ECO:0007669"/>
    <property type="project" value="InterPro"/>
</dbReference>
<protein>
    <recommendedName>
        <fullName evidence="9">Probable methionine--tRNA ligase, mitochondrial</fullName>
        <ecNumber evidence="2">6.1.1.10</ecNumber>
    </recommendedName>
</protein>
<evidence type="ECO:0000256" key="7">
    <source>
        <dbReference type="ARBA" id="ARBA00023146"/>
    </source>
</evidence>
<gene>
    <name evidence="13" type="ORF">BN7_1189</name>
</gene>
<evidence type="ECO:0000256" key="6">
    <source>
        <dbReference type="ARBA" id="ARBA00022917"/>
    </source>
</evidence>
<evidence type="ECO:0000256" key="9">
    <source>
        <dbReference type="ARBA" id="ARBA00068817"/>
    </source>
</evidence>
<dbReference type="InterPro" id="IPR014729">
    <property type="entry name" value="Rossmann-like_a/b/a_fold"/>
</dbReference>
<dbReference type="HOGENOM" id="CLU_009710_9_0_1"/>
<dbReference type="FunFam" id="2.170.220.10:FF:000001">
    <property type="entry name" value="methionine--tRNA ligase, mitochondrial"/>
    <property type="match status" value="1"/>
</dbReference>
<dbReference type="SUPFAM" id="SSF47323">
    <property type="entry name" value="Anticodon-binding domain of a subclass of class I aminoacyl-tRNA synthetases"/>
    <property type="match status" value="1"/>
</dbReference>
<dbReference type="PRINTS" id="PR01041">
    <property type="entry name" value="TRNASYNTHMET"/>
</dbReference>
<keyword evidence="14" id="KW-1185">Reference proteome</keyword>
<evidence type="ECO:0000256" key="4">
    <source>
        <dbReference type="ARBA" id="ARBA00022741"/>
    </source>
</evidence>
<organism evidence="13 14">
    <name type="scientific">Wickerhamomyces ciferrii (strain ATCC 14091 / BCRC 22168 / CBS 111 / JCM 3599 / NBRC 0793 / NRRL Y-1031 F-60-10)</name>
    <name type="common">Yeast</name>
    <name type="synonym">Pichia ciferrii</name>
    <dbReference type="NCBI Taxonomy" id="1206466"/>
    <lineage>
        <taxon>Eukaryota</taxon>
        <taxon>Fungi</taxon>
        <taxon>Dikarya</taxon>
        <taxon>Ascomycota</taxon>
        <taxon>Saccharomycotina</taxon>
        <taxon>Saccharomycetes</taxon>
        <taxon>Phaffomycetales</taxon>
        <taxon>Wickerhamomycetaceae</taxon>
        <taxon>Wickerhamomyces</taxon>
    </lineage>
</organism>
<dbReference type="InterPro" id="IPR033911">
    <property type="entry name" value="MetRS_core"/>
</dbReference>
<evidence type="ECO:0000256" key="10">
    <source>
        <dbReference type="RuleBase" id="RU363039"/>
    </source>
</evidence>
<evidence type="ECO:0000256" key="3">
    <source>
        <dbReference type="ARBA" id="ARBA00022598"/>
    </source>
</evidence>
<comment type="similarity">
    <text evidence="1 10">Belongs to the class-I aminoacyl-tRNA synthetase family.</text>
</comment>
<dbReference type="Gene3D" id="1.10.730.10">
    <property type="entry name" value="Isoleucyl-tRNA Synthetase, Domain 1"/>
    <property type="match status" value="1"/>
</dbReference>
<dbReference type="InterPro" id="IPR041872">
    <property type="entry name" value="Anticodon_Met"/>
</dbReference>
<dbReference type="EC" id="6.1.1.10" evidence="2"/>
<feature type="domain" description="Methionyl-tRNA synthetase anticodon-binding" evidence="12">
    <location>
        <begin position="383"/>
        <end position="479"/>
    </location>
</feature>
<keyword evidence="3 10" id="KW-0436">Ligase</keyword>
<dbReference type="GO" id="GO:0005524">
    <property type="term" value="F:ATP binding"/>
    <property type="evidence" value="ECO:0007669"/>
    <property type="project" value="UniProtKB-KW"/>
</dbReference>
<dbReference type="AlphaFoldDB" id="K0KKK5"/>
<comment type="caution">
    <text evidence="13">The sequence shown here is derived from an EMBL/GenBank/DDBJ whole genome shotgun (WGS) entry which is preliminary data.</text>
</comment>
<accession>K0KKK5</accession>
<reference evidence="13 14" key="1">
    <citation type="journal article" date="2012" name="Eukaryot. Cell">
        <title>Draft genome sequence of Wickerhamomyces ciferrii NRRL Y-1031 F-60-10.</title>
        <authorList>
            <person name="Schneider J."/>
            <person name="Andrea H."/>
            <person name="Blom J."/>
            <person name="Jaenicke S."/>
            <person name="Ruckert C."/>
            <person name="Schorsch C."/>
            <person name="Szczepanowski R."/>
            <person name="Farwick M."/>
            <person name="Goesmann A."/>
            <person name="Puhler A."/>
            <person name="Schaffer S."/>
            <person name="Tauch A."/>
            <person name="Kohler T."/>
            <person name="Brinkrolf K."/>
        </authorList>
    </citation>
    <scope>NUCLEOTIDE SEQUENCE [LARGE SCALE GENOMIC DNA]</scope>
    <source>
        <strain evidence="14">ATCC 14091 / BCRC 22168 / CBS 111 / JCM 3599 / NBRC 0793 / NRRL Y-1031 F-60-10</strain>
    </source>
</reference>
<evidence type="ECO:0000259" key="12">
    <source>
        <dbReference type="Pfam" id="PF19303"/>
    </source>
</evidence>
<dbReference type="InterPro" id="IPR014758">
    <property type="entry name" value="Met-tRNA_synth"/>
</dbReference>